<feature type="signal peptide" evidence="4">
    <location>
        <begin position="1"/>
        <end position="23"/>
    </location>
</feature>
<sequence length="933" mass="105265">MAAGITRSPVRLLLFSLVMVIRSSLLATGQKYELVFPCQEDLVCLRMWPLSQRSTADYIAVATGWTDQRGQIREVIRVLSANQRRERPNHVLNISLNWGKSASLQCVLLAYGRRKCSEQKVRLRWLDEAGADMEAHSEHRVDRDSDCNVTLTVTFKSPGIKKLRCQVTANKERKTSVKLWVKVPVHIEIDPGCGLRRRGVVGGLEEVFLDVDAKKKEGESTVSYFLQGGAARRSQKSAVLTGGGTAHSGAFAQTKLKLPASAPPQTTRSGAPRFGCWTSSSSGMIQRKELVLSVLGELQEATECSGLDALTRVALEDFPQWARVDEAARDLYPADAPAGLLPLSCQGGGNLLFDAASMLLVGNTDLSLELQVRTVVDMVLWKRYYLSGMIDSKMMLQAVRFGLCAEESEDMLNLPASVLEAIFDADVKASCFPGSYANMWHVYALSSVLQFNVYSIYPMFNLKIRPYFNRVIRPRTRPGDQEPQTIHIMWSGVLHSRSLFRPDRFVALVQANEDGDQKASLNESEELLSRELQLSYPNLKDKYNITKRTFYRWKRQTQEHCKKSTARYEAKHFLQACYLEGKLMPLHQFKKFFPEISRSSYYNWKHELLKTRGSFSTSLSTGEVSPAESTEQEAWSSPEGKEEEPEHHDSVASMFGLSAGKLDLERAHTMANMQQAKRCLQNSIAMNTSLPFRVFKKNFPGISRSTYYNWRRDAMLFARGYKGGLASSEDSSDADKCQSPGSLSPGLPQPLLPRARVCRRRHRSFRLAYMSKKQLRDAAKLHVQKSKWSLMKFRLRFPTMSPCFYWLWRGGLSRRKKGAEAVQLPAGGEEPAAEDWAGGEAGGEPASARRPISYAPLSKHALPKVSLDEQMFALDVVALANFKAKAKLFLQQRFEQKAFPTFKEFRSYFPFTPRSTYYMWKRALYHGVSLVHG</sequence>
<evidence type="ECO:0000256" key="1">
    <source>
        <dbReference type="ARBA" id="ARBA00007290"/>
    </source>
</evidence>
<feature type="chain" id="PRO_5021208144" description="Vertnin" evidence="4">
    <location>
        <begin position="24"/>
        <end position="933"/>
    </location>
</feature>
<protein>
    <recommendedName>
        <fullName evidence="2">Vertnin</fullName>
    </recommendedName>
</protein>
<evidence type="ECO:0000259" key="5">
    <source>
        <dbReference type="PROSITE" id="PS50835"/>
    </source>
</evidence>
<evidence type="ECO:0000313" key="6">
    <source>
        <dbReference type="EMBL" id="TNM95093.1"/>
    </source>
</evidence>
<feature type="region of interest" description="Disordered" evidence="3">
    <location>
        <begin position="727"/>
        <end position="751"/>
    </location>
</feature>
<keyword evidence="4" id="KW-0732">Signal</keyword>
<dbReference type="InterPro" id="IPR047273">
    <property type="entry name" value="VRTN_OTU_dom"/>
</dbReference>
<dbReference type="CDD" id="cd22791">
    <property type="entry name" value="OTU_VRTN"/>
    <property type="match status" value="1"/>
</dbReference>
<dbReference type="Proteomes" id="UP000516260">
    <property type="component" value="Chromosome 19"/>
</dbReference>
<feature type="compositionally biased region" description="Low complexity" evidence="3">
    <location>
        <begin position="825"/>
        <end position="846"/>
    </location>
</feature>
<dbReference type="InterPro" id="IPR038822">
    <property type="entry name" value="Vertnin-like"/>
</dbReference>
<reference evidence="6 7" key="1">
    <citation type="submission" date="2019-04" db="EMBL/GenBank/DDBJ databases">
        <title>The sequence and de novo assembly of Takifugu bimaculatus genome using PacBio and Hi-C technologies.</title>
        <authorList>
            <person name="Xu P."/>
            <person name="Liu B."/>
            <person name="Zhou Z."/>
        </authorList>
    </citation>
    <scope>NUCLEOTIDE SEQUENCE [LARGE SCALE GENOMIC DNA]</scope>
    <source>
        <strain evidence="6">TB-2018</strain>
        <tissue evidence="6">Muscle</tissue>
    </source>
</reference>
<comment type="similarity">
    <text evidence="1">Belongs to the vertnin family.</text>
</comment>
<dbReference type="PROSITE" id="PS50835">
    <property type="entry name" value="IG_LIKE"/>
    <property type="match status" value="1"/>
</dbReference>
<proteinExistence type="inferred from homology"/>
<organism evidence="6 7">
    <name type="scientific">Takifugu bimaculatus</name>
    <dbReference type="NCBI Taxonomy" id="433685"/>
    <lineage>
        <taxon>Eukaryota</taxon>
        <taxon>Metazoa</taxon>
        <taxon>Chordata</taxon>
        <taxon>Craniata</taxon>
        <taxon>Vertebrata</taxon>
        <taxon>Euteleostomi</taxon>
        <taxon>Actinopterygii</taxon>
        <taxon>Neopterygii</taxon>
        <taxon>Teleostei</taxon>
        <taxon>Neoteleostei</taxon>
        <taxon>Acanthomorphata</taxon>
        <taxon>Eupercaria</taxon>
        <taxon>Tetraodontiformes</taxon>
        <taxon>Tetradontoidea</taxon>
        <taxon>Tetraodontidae</taxon>
        <taxon>Takifugu</taxon>
    </lineage>
</organism>
<dbReference type="InterPro" id="IPR007110">
    <property type="entry name" value="Ig-like_dom"/>
</dbReference>
<feature type="region of interest" description="Disordered" evidence="3">
    <location>
        <begin position="822"/>
        <end position="848"/>
    </location>
</feature>
<evidence type="ECO:0000256" key="2">
    <source>
        <dbReference type="ARBA" id="ARBA00020188"/>
    </source>
</evidence>
<name>A0A4Z2BS86_9TELE</name>
<feature type="domain" description="Ig-like" evidence="5">
    <location>
        <begin position="88"/>
        <end position="176"/>
    </location>
</feature>
<evidence type="ECO:0000313" key="7">
    <source>
        <dbReference type="Proteomes" id="UP000516260"/>
    </source>
</evidence>
<dbReference type="EMBL" id="SWLE01000011">
    <property type="protein sequence ID" value="TNM95093.1"/>
    <property type="molecule type" value="Genomic_DNA"/>
</dbReference>
<gene>
    <name evidence="6" type="ORF">fugu_017852</name>
</gene>
<dbReference type="PANTHER" id="PTHR16081:SF0">
    <property type="entry name" value="VERTNIN"/>
    <property type="match status" value="1"/>
</dbReference>
<evidence type="ECO:0000256" key="4">
    <source>
        <dbReference type="SAM" id="SignalP"/>
    </source>
</evidence>
<dbReference type="GO" id="GO:0006357">
    <property type="term" value="P:regulation of transcription by RNA polymerase II"/>
    <property type="evidence" value="ECO:0007669"/>
    <property type="project" value="TreeGrafter"/>
</dbReference>
<dbReference type="AlphaFoldDB" id="A0A4Z2BS86"/>
<dbReference type="GO" id="GO:0000785">
    <property type="term" value="C:chromatin"/>
    <property type="evidence" value="ECO:0007669"/>
    <property type="project" value="TreeGrafter"/>
</dbReference>
<evidence type="ECO:0000256" key="3">
    <source>
        <dbReference type="SAM" id="MobiDB-lite"/>
    </source>
</evidence>
<comment type="caution">
    <text evidence="6">The sequence shown here is derived from an EMBL/GenBank/DDBJ whole genome shotgun (WGS) entry which is preliminary data.</text>
</comment>
<keyword evidence="7" id="KW-1185">Reference proteome</keyword>
<dbReference type="PANTHER" id="PTHR16081">
    <property type="entry name" value="VERTNIN"/>
    <property type="match status" value="1"/>
</dbReference>
<feature type="compositionally biased region" description="Polar residues" evidence="3">
    <location>
        <begin position="616"/>
        <end position="635"/>
    </location>
</feature>
<feature type="region of interest" description="Disordered" evidence="3">
    <location>
        <begin position="616"/>
        <end position="650"/>
    </location>
</feature>
<accession>A0A4Z2BS86</accession>